<evidence type="ECO:0000313" key="5">
    <source>
        <dbReference type="Proteomes" id="UP000439591"/>
    </source>
</evidence>
<reference evidence="4 5" key="1">
    <citation type="submission" date="2019-11" db="EMBL/GenBank/DDBJ databases">
        <authorList>
            <person name="Holert J."/>
        </authorList>
    </citation>
    <scope>NUCLEOTIDE SEQUENCE [LARGE SCALE GENOMIC DNA]</scope>
    <source>
        <strain evidence="3">BC3_2A</strain>
        <strain evidence="2">SB11_1A</strain>
    </source>
</reference>
<dbReference type="AlphaFoldDB" id="A0A5S9NUP7"/>
<dbReference type="Gene3D" id="3.40.50.2020">
    <property type="match status" value="1"/>
</dbReference>
<accession>A0A5S9NUP7</accession>
<dbReference type="InterPro" id="IPR029057">
    <property type="entry name" value="PRTase-like"/>
</dbReference>
<organism evidence="2 4">
    <name type="scientific">Zhongshania aliphaticivorans</name>
    <dbReference type="NCBI Taxonomy" id="1470434"/>
    <lineage>
        <taxon>Bacteria</taxon>
        <taxon>Pseudomonadati</taxon>
        <taxon>Pseudomonadota</taxon>
        <taxon>Gammaproteobacteria</taxon>
        <taxon>Cellvibrionales</taxon>
        <taxon>Spongiibacteraceae</taxon>
        <taxon>Zhongshania</taxon>
    </lineage>
</organism>
<sequence>MVNRYQHSKLEKLSYQLAPGRCILCERASQRHLDLCQNCEIELPWLGSHCISCALPLPEYTLPTLCGNCLQRPPNFHKCICALRYDFPVDRLIAGFKHRRKLTFGAVLCNLWLDQCLSQIDTKPDALVPVPIHWRRRMTRGFNQSLFIANELGTNLSIPIYHAIRHPNATRSQQGLNAAERRKNLRHAFTFSNAYNIKGKHLAVIDDVITTTATANTVAAILARNGAARVDIWSLARTP</sequence>
<evidence type="ECO:0000313" key="2">
    <source>
        <dbReference type="EMBL" id="CAA0094434.1"/>
    </source>
</evidence>
<keyword evidence="4" id="KW-1185">Reference proteome</keyword>
<dbReference type="PANTHER" id="PTHR47505">
    <property type="entry name" value="DNA UTILIZATION PROTEIN YHGH"/>
    <property type="match status" value="1"/>
</dbReference>
<dbReference type="OrthoDB" id="9793412at2"/>
<evidence type="ECO:0000259" key="1">
    <source>
        <dbReference type="Pfam" id="PF18912"/>
    </source>
</evidence>
<dbReference type="Proteomes" id="UP000435877">
    <property type="component" value="Unassembled WGS sequence"/>
</dbReference>
<name>A0A5S9NUP7_9GAMM</name>
<dbReference type="PANTHER" id="PTHR47505:SF1">
    <property type="entry name" value="DNA UTILIZATION PROTEIN YHGH"/>
    <property type="match status" value="1"/>
</dbReference>
<dbReference type="EMBL" id="CACSIM010000004">
    <property type="protein sequence ID" value="CAA0112483.1"/>
    <property type="molecule type" value="Genomic_DNA"/>
</dbReference>
<dbReference type="InterPro" id="IPR044005">
    <property type="entry name" value="DZR_2"/>
</dbReference>
<dbReference type="EMBL" id="CACSIK010000001">
    <property type="protein sequence ID" value="CAA0094434.1"/>
    <property type="molecule type" value="Genomic_DNA"/>
</dbReference>
<evidence type="ECO:0000313" key="3">
    <source>
        <dbReference type="EMBL" id="CAA0112483.1"/>
    </source>
</evidence>
<dbReference type="RefSeq" id="WP_159269119.1">
    <property type="nucleotide sequence ID" value="NZ_CACSIK010000001.1"/>
</dbReference>
<feature type="domain" description="Double zinc ribbon" evidence="1">
    <location>
        <begin position="17"/>
        <end position="70"/>
    </location>
</feature>
<dbReference type="InterPro" id="IPR051910">
    <property type="entry name" value="ComF/GntX_DNA_util-trans"/>
</dbReference>
<dbReference type="Pfam" id="PF18912">
    <property type="entry name" value="DZR_2"/>
    <property type="match status" value="1"/>
</dbReference>
<evidence type="ECO:0000313" key="4">
    <source>
        <dbReference type="Proteomes" id="UP000435877"/>
    </source>
</evidence>
<gene>
    <name evidence="2" type="ORF">IHBHHGIJ_02601</name>
    <name evidence="3" type="ORF">KFEGEMFD_02788</name>
</gene>
<dbReference type="Proteomes" id="UP000439591">
    <property type="component" value="Unassembled WGS sequence"/>
</dbReference>
<dbReference type="SUPFAM" id="SSF53271">
    <property type="entry name" value="PRTase-like"/>
    <property type="match status" value="1"/>
</dbReference>
<protein>
    <recommendedName>
        <fullName evidence="1">Double zinc ribbon domain-containing protein</fullName>
    </recommendedName>
</protein>
<proteinExistence type="predicted"/>